<evidence type="ECO:0000313" key="1">
    <source>
        <dbReference type="EMBL" id="KZS06485.1"/>
    </source>
</evidence>
<dbReference type="AlphaFoldDB" id="A0A164P3P4"/>
<reference evidence="1 2" key="1">
    <citation type="submission" date="2016-03" db="EMBL/GenBank/DDBJ databases">
        <title>EvidentialGene: Evidence-directed Construction of Genes on Genomes.</title>
        <authorList>
            <person name="Gilbert D.G."/>
            <person name="Choi J.-H."/>
            <person name="Mockaitis K."/>
            <person name="Colbourne J."/>
            <person name="Pfrender M."/>
        </authorList>
    </citation>
    <scope>NUCLEOTIDE SEQUENCE [LARGE SCALE GENOMIC DNA]</scope>
    <source>
        <strain evidence="1 2">Xinb3</strain>
        <tissue evidence="1">Complete organism</tissue>
    </source>
</reference>
<name>A0A164P3P4_9CRUS</name>
<evidence type="ECO:0000313" key="2">
    <source>
        <dbReference type="Proteomes" id="UP000076858"/>
    </source>
</evidence>
<protein>
    <submittedName>
        <fullName evidence="1">Uncharacterized protein</fullName>
    </submittedName>
</protein>
<accession>A0A164P3P4</accession>
<gene>
    <name evidence="1" type="ORF">APZ42_030047</name>
</gene>
<dbReference type="EMBL" id="LRGB01002712">
    <property type="protein sequence ID" value="KZS06485.1"/>
    <property type="molecule type" value="Genomic_DNA"/>
</dbReference>
<organism evidence="1 2">
    <name type="scientific">Daphnia magna</name>
    <dbReference type="NCBI Taxonomy" id="35525"/>
    <lineage>
        <taxon>Eukaryota</taxon>
        <taxon>Metazoa</taxon>
        <taxon>Ecdysozoa</taxon>
        <taxon>Arthropoda</taxon>
        <taxon>Crustacea</taxon>
        <taxon>Branchiopoda</taxon>
        <taxon>Diplostraca</taxon>
        <taxon>Cladocera</taxon>
        <taxon>Anomopoda</taxon>
        <taxon>Daphniidae</taxon>
        <taxon>Daphnia</taxon>
    </lineage>
</organism>
<keyword evidence="2" id="KW-1185">Reference proteome</keyword>
<sequence>MSCSDYANGLVCDAKTRSLDKLKLLNSECPYSIPKSMWKHGLDCSQLFPKFLPQTYSSIWAKPKIIKTTLRPLVHTRAFLLKHNRLLEMARSESSWQLLSQPKLY</sequence>
<dbReference type="Proteomes" id="UP000076858">
    <property type="component" value="Unassembled WGS sequence"/>
</dbReference>
<comment type="caution">
    <text evidence="1">The sequence shown here is derived from an EMBL/GenBank/DDBJ whole genome shotgun (WGS) entry which is preliminary data.</text>
</comment>
<proteinExistence type="predicted"/>